<organism evidence="2 3">
    <name type="scientific">Lithospermum erythrorhizon</name>
    <name type="common">Purple gromwell</name>
    <name type="synonym">Lithospermum officinale var. erythrorhizon</name>
    <dbReference type="NCBI Taxonomy" id="34254"/>
    <lineage>
        <taxon>Eukaryota</taxon>
        <taxon>Viridiplantae</taxon>
        <taxon>Streptophyta</taxon>
        <taxon>Embryophyta</taxon>
        <taxon>Tracheophyta</taxon>
        <taxon>Spermatophyta</taxon>
        <taxon>Magnoliopsida</taxon>
        <taxon>eudicotyledons</taxon>
        <taxon>Gunneridae</taxon>
        <taxon>Pentapetalae</taxon>
        <taxon>asterids</taxon>
        <taxon>lamiids</taxon>
        <taxon>Boraginales</taxon>
        <taxon>Boraginaceae</taxon>
        <taxon>Boraginoideae</taxon>
        <taxon>Lithospermeae</taxon>
        <taxon>Lithospermum</taxon>
    </lineage>
</organism>
<evidence type="ECO:0000313" key="2">
    <source>
        <dbReference type="EMBL" id="GAA0182860.1"/>
    </source>
</evidence>
<dbReference type="Proteomes" id="UP001454036">
    <property type="component" value="Unassembled WGS sequence"/>
</dbReference>
<proteinExistence type="predicted"/>
<dbReference type="AlphaFoldDB" id="A0AAV3RMP7"/>
<evidence type="ECO:0008006" key="4">
    <source>
        <dbReference type="Google" id="ProtNLM"/>
    </source>
</evidence>
<feature type="region of interest" description="Disordered" evidence="1">
    <location>
        <begin position="94"/>
        <end position="146"/>
    </location>
</feature>
<keyword evidence="3" id="KW-1185">Reference proteome</keyword>
<evidence type="ECO:0000313" key="3">
    <source>
        <dbReference type="Proteomes" id="UP001454036"/>
    </source>
</evidence>
<sequence>MIRGFNQGGQQAMGKVSIHLVIGDLETTSWFHLIDFKASYNVLLERPWIHNSNVVPSTFHQFLRYCKDGIERKIKVEENRFTIEEAHVADAKFYQSKKTDGLQPKKEPEEPKVAQPSHPNAATDSSKEGGIHKTQRLCDTNARAKD</sequence>
<protein>
    <recommendedName>
        <fullName evidence="4">DUF4283 domain-containing protein</fullName>
    </recommendedName>
</protein>
<dbReference type="PANTHER" id="PTHR33240:SF8">
    <property type="entry name" value="OS03G0439900 PROTEIN"/>
    <property type="match status" value="1"/>
</dbReference>
<accession>A0AAV3RMP7</accession>
<gene>
    <name evidence="2" type="ORF">LIER_30443</name>
</gene>
<comment type="caution">
    <text evidence="2">The sequence shown here is derived from an EMBL/GenBank/DDBJ whole genome shotgun (WGS) entry which is preliminary data.</text>
</comment>
<dbReference type="PANTHER" id="PTHR33240">
    <property type="entry name" value="OS08G0508500 PROTEIN"/>
    <property type="match status" value="1"/>
</dbReference>
<evidence type="ECO:0000256" key="1">
    <source>
        <dbReference type="SAM" id="MobiDB-lite"/>
    </source>
</evidence>
<feature type="compositionally biased region" description="Basic and acidic residues" evidence="1">
    <location>
        <begin position="97"/>
        <end position="112"/>
    </location>
</feature>
<name>A0AAV3RMP7_LITER</name>
<dbReference type="EMBL" id="BAABME010010897">
    <property type="protein sequence ID" value="GAA0182860.1"/>
    <property type="molecule type" value="Genomic_DNA"/>
</dbReference>
<reference evidence="2 3" key="1">
    <citation type="submission" date="2024-01" db="EMBL/GenBank/DDBJ databases">
        <title>The complete chloroplast genome sequence of Lithospermum erythrorhizon: insights into the phylogenetic relationship among Boraginaceae species and the maternal lineages of purple gromwells.</title>
        <authorList>
            <person name="Okada T."/>
            <person name="Watanabe K."/>
        </authorList>
    </citation>
    <scope>NUCLEOTIDE SEQUENCE [LARGE SCALE GENOMIC DNA]</scope>
</reference>